<name>A0A137PB70_CONC2</name>
<protein>
    <submittedName>
        <fullName evidence="2">Uncharacterized protein</fullName>
    </submittedName>
</protein>
<keyword evidence="1" id="KW-0472">Membrane</keyword>
<dbReference type="InterPro" id="IPR045325">
    <property type="entry name" value="TMEM70/TMEM186/TMEM223"/>
</dbReference>
<keyword evidence="1" id="KW-1133">Transmembrane helix</keyword>
<evidence type="ECO:0000313" key="3">
    <source>
        <dbReference type="Proteomes" id="UP000070444"/>
    </source>
</evidence>
<dbReference type="PANTHER" id="PTHR13281">
    <property type="entry name" value="TRANSMEMBRANE PROTEIN 70, MITOCHONDRIAL"/>
    <property type="match status" value="1"/>
</dbReference>
<evidence type="ECO:0000313" key="2">
    <source>
        <dbReference type="EMBL" id="KXN72224.1"/>
    </source>
</evidence>
<dbReference type="EMBL" id="KQ964457">
    <property type="protein sequence ID" value="KXN72224.1"/>
    <property type="molecule type" value="Genomic_DNA"/>
</dbReference>
<proteinExistence type="predicted"/>
<dbReference type="GO" id="GO:0031966">
    <property type="term" value="C:mitochondrial membrane"/>
    <property type="evidence" value="ECO:0007669"/>
    <property type="project" value="TreeGrafter"/>
</dbReference>
<dbReference type="Proteomes" id="UP000070444">
    <property type="component" value="Unassembled WGS sequence"/>
</dbReference>
<dbReference type="Pfam" id="PF06979">
    <property type="entry name" value="TMEM70"/>
    <property type="match status" value="1"/>
</dbReference>
<dbReference type="GO" id="GO:0033615">
    <property type="term" value="P:mitochondrial proton-transporting ATP synthase complex assembly"/>
    <property type="evidence" value="ECO:0007669"/>
    <property type="project" value="TreeGrafter"/>
</dbReference>
<organism evidence="2 3">
    <name type="scientific">Conidiobolus coronatus (strain ATCC 28846 / CBS 209.66 / NRRL 28638)</name>
    <name type="common">Delacroixia coronata</name>
    <dbReference type="NCBI Taxonomy" id="796925"/>
    <lineage>
        <taxon>Eukaryota</taxon>
        <taxon>Fungi</taxon>
        <taxon>Fungi incertae sedis</taxon>
        <taxon>Zoopagomycota</taxon>
        <taxon>Entomophthoromycotina</taxon>
        <taxon>Entomophthoromycetes</taxon>
        <taxon>Entomophthorales</taxon>
        <taxon>Ancylistaceae</taxon>
        <taxon>Conidiobolus</taxon>
    </lineage>
</organism>
<keyword evidence="3" id="KW-1185">Reference proteome</keyword>
<dbReference type="OrthoDB" id="5386199at2759"/>
<reference evidence="2 3" key="1">
    <citation type="journal article" date="2015" name="Genome Biol. Evol.">
        <title>Phylogenomic analyses indicate that early fungi evolved digesting cell walls of algal ancestors of land plants.</title>
        <authorList>
            <person name="Chang Y."/>
            <person name="Wang S."/>
            <person name="Sekimoto S."/>
            <person name="Aerts A.L."/>
            <person name="Choi C."/>
            <person name="Clum A."/>
            <person name="LaButti K.M."/>
            <person name="Lindquist E.A."/>
            <person name="Yee Ngan C."/>
            <person name="Ohm R.A."/>
            <person name="Salamov A.A."/>
            <person name="Grigoriev I.V."/>
            <person name="Spatafora J.W."/>
            <person name="Berbee M.L."/>
        </authorList>
    </citation>
    <scope>NUCLEOTIDE SEQUENCE [LARGE SCALE GENOMIC DNA]</scope>
    <source>
        <strain evidence="2 3">NRRL 28638</strain>
    </source>
</reference>
<feature type="transmembrane region" description="Helical" evidence="1">
    <location>
        <begin position="61"/>
        <end position="80"/>
    </location>
</feature>
<dbReference type="InterPro" id="IPR009724">
    <property type="entry name" value="TMEM70"/>
</dbReference>
<keyword evidence="1" id="KW-0812">Transmembrane</keyword>
<gene>
    <name evidence="2" type="ORF">CONCODRAFT_16314</name>
</gene>
<evidence type="ECO:0000256" key="1">
    <source>
        <dbReference type="SAM" id="Phobius"/>
    </source>
</evidence>
<accession>A0A137PB70</accession>
<dbReference type="AlphaFoldDB" id="A0A137PB70"/>
<dbReference type="PANTHER" id="PTHR13281:SF0">
    <property type="entry name" value="TRANSMEMBRANE PROTEIN 70, MITOCHONDRIAL"/>
    <property type="match status" value="1"/>
</dbReference>
<feature type="transmembrane region" description="Helical" evidence="1">
    <location>
        <begin position="92"/>
        <end position="112"/>
    </location>
</feature>
<sequence length="182" mass="20787">MSKQILNPHSLLSQTIKRQIKLNKPQFQHLYRNYSSKFDNSTSTQIFTAPSARPIELVKKFSFATSVLGSVSVPLFYFCWDMPWVQESNLEYWSVVAAFLASVGSTSFLHWFCSPYVKKAYLDNSITETALNKGKTIEDCIMTPTTKLTLETSTIMGQTKINTLELKQLKPVINKVLDRFTK</sequence>